<reference evidence="2" key="1">
    <citation type="submission" date="2019-08" db="EMBL/GenBank/DDBJ databases">
        <authorList>
            <person name="Kucharzyk K."/>
            <person name="Murdoch R.W."/>
            <person name="Higgins S."/>
            <person name="Loffler F."/>
        </authorList>
    </citation>
    <scope>NUCLEOTIDE SEQUENCE</scope>
</reference>
<gene>
    <name evidence="2" type="ORF">SDC9_118184</name>
</gene>
<evidence type="ECO:0008006" key="3">
    <source>
        <dbReference type="Google" id="ProtNLM"/>
    </source>
</evidence>
<evidence type="ECO:0000313" key="2">
    <source>
        <dbReference type="EMBL" id="MPM71221.1"/>
    </source>
</evidence>
<sequence length="408" mass="41596">MADFAAAGAAGGLGLAHGVAGEVVVVHIALLRLFPDGVQLLVGGEGVQRAGGKHLRLAAGEQAGAVDPGQNAHFRVQRADFVALAAVYPVALQQPGLDNLLLEFIGDFVQILVHVGVFLQEQAVPLLDELVPAAFPDVFVVGIHGGLRVVHGGGHDFLKQLLTEVGVGILELGLADFAHHLVDEGNLLLVLLVGHADGLVHSVVADLIGAGLDHNHLFAGGDHGHVQIGSLVILRVGVENQLSVHKAHLQRRHGAVPRNVGDSQSGGGADKSGDFGRAVPVYAHDRAHHGHVVAEIVGEQGADGPVDDPGGQNALFAGAAFAPVEGAGDAAHGVQLLLKVHAQGEEIDSVPGTGGSGDAAQHAGVAVAHHDGGVGQLRQFAHLHGEGTARQIHLVFAVAGVLTLGNNG</sequence>
<dbReference type="EMBL" id="VSSQ01023969">
    <property type="protein sequence ID" value="MPM71221.1"/>
    <property type="molecule type" value="Genomic_DNA"/>
</dbReference>
<proteinExistence type="predicted"/>
<protein>
    <recommendedName>
        <fullName evidence="3">NAD-specific glutamate dehydrogenase</fullName>
    </recommendedName>
</protein>
<name>A0A645C2P8_9ZZZZ</name>
<evidence type="ECO:0000256" key="1">
    <source>
        <dbReference type="SAM" id="MobiDB-lite"/>
    </source>
</evidence>
<organism evidence="2">
    <name type="scientific">bioreactor metagenome</name>
    <dbReference type="NCBI Taxonomy" id="1076179"/>
    <lineage>
        <taxon>unclassified sequences</taxon>
        <taxon>metagenomes</taxon>
        <taxon>ecological metagenomes</taxon>
    </lineage>
</organism>
<feature type="region of interest" description="Disordered" evidence="1">
    <location>
        <begin position="256"/>
        <end position="275"/>
    </location>
</feature>
<comment type="caution">
    <text evidence="2">The sequence shown here is derived from an EMBL/GenBank/DDBJ whole genome shotgun (WGS) entry which is preliminary data.</text>
</comment>
<accession>A0A645C2P8</accession>
<dbReference type="AlphaFoldDB" id="A0A645C2P8"/>